<keyword evidence="3" id="KW-1185">Reference proteome</keyword>
<dbReference type="EMBL" id="JAKNSF020000043">
    <property type="protein sequence ID" value="KAK7726468.1"/>
    <property type="molecule type" value="Genomic_DNA"/>
</dbReference>
<sequence length="347" mass="38210">MSVAYRGVEYALSPTQKSPPIVFPRNPTPLSPQYYQRPSYQPQTPIHDVVRLQSPSPLYSRTQAFRYSQHKHKPAPLHLQADSPTLGHWTHQQAPPSPIPTPYLLDGTDDGDDSDDEFPIRPSAALLPHRAQDKDTAATPPRRRLPDLLQDVLEIMNSITSQQSQLEEESLALQDMVELVVTMQEQADSLMEYSDLVEEYVDVVNDEVTLAAASSPSSSAYSLDTADMQEEIDDEEDDGAGVDHEARELASRADSGVSVGDDILTDDEEPRIAENRRPRANAGVKPKAPGKAKPNPREQPFRDSGLGLMSPDMASPGNMGRGRRVPSRGRNSRSSGTRGATSRLRGR</sequence>
<evidence type="ECO:0000313" key="2">
    <source>
        <dbReference type="EMBL" id="KAK7726468.1"/>
    </source>
</evidence>
<feature type="compositionally biased region" description="Low complexity" evidence="1">
    <location>
        <begin position="32"/>
        <end position="41"/>
    </location>
</feature>
<proteinExistence type="predicted"/>
<organism evidence="2 3">
    <name type="scientific">Diaporthe eres</name>
    <name type="common">Phomopsis oblonga</name>
    <dbReference type="NCBI Taxonomy" id="83184"/>
    <lineage>
        <taxon>Eukaryota</taxon>
        <taxon>Fungi</taxon>
        <taxon>Dikarya</taxon>
        <taxon>Ascomycota</taxon>
        <taxon>Pezizomycotina</taxon>
        <taxon>Sordariomycetes</taxon>
        <taxon>Sordariomycetidae</taxon>
        <taxon>Diaporthales</taxon>
        <taxon>Diaporthaceae</taxon>
        <taxon>Diaporthe</taxon>
        <taxon>Diaporthe eres species complex</taxon>
    </lineage>
</organism>
<evidence type="ECO:0000313" key="3">
    <source>
        <dbReference type="Proteomes" id="UP001430848"/>
    </source>
</evidence>
<feature type="compositionally biased region" description="Low complexity" evidence="1">
    <location>
        <begin position="332"/>
        <end position="347"/>
    </location>
</feature>
<name>A0ABR1P4S1_DIAER</name>
<feature type="compositionally biased region" description="Acidic residues" evidence="1">
    <location>
        <begin position="107"/>
        <end position="117"/>
    </location>
</feature>
<gene>
    <name evidence="2" type="ORF">SLS63_007628</name>
</gene>
<feature type="region of interest" description="Disordered" evidence="1">
    <location>
        <begin position="69"/>
        <end position="143"/>
    </location>
</feature>
<feature type="compositionally biased region" description="Low complexity" evidence="1">
    <location>
        <begin position="280"/>
        <end position="293"/>
    </location>
</feature>
<accession>A0ABR1P4S1</accession>
<dbReference type="Proteomes" id="UP001430848">
    <property type="component" value="Unassembled WGS sequence"/>
</dbReference>
<comment type="caution">
    <text evidence="2">The sequence shown here is derived from an EMBL/GenBank/DDBJ whole genome shotgun (WGS) entry which is preliminary data.</text>
</comment>
<feature type="region of interest" description="Disordered" evidence="1">
    <location>
        <begin position="15"/>
        <end position="41"/>
    </location>
</feature>
<protein>
    <submittedName>
        <fullName evidence="2">Uncharacterized protein</fullName>
    </submittedName>
</protein>
<reference evidence="2 3" key="1">
    <citation type="submission" date="2024-02" db="EMBL/GenBank/DDBJ databases">
        <title>De novo assembly and annotation of 12 fungi associated with fruit tree decline syndrome in Ontario, Canada.</title>
        <authorList>
            <person name="Sulman M."/>
            <person name="Ellouze W."/>
            <person name="Ilyukhin E."/>
        </authorList>
    </citation>
    <scope>NUCLEOTIDE SEQUENCE [LARGE SCALE GENOMIC DNA]</scope>
    <source>
        <strain evidence="2 3">M169</strain>
    </source>
</reference>
<feature type="compositionally biased region" description="Basic residues" evidence="1">
    <location>
        <begin position="321"/>
        <end position="331"/>
    </location>
</feature>
<feature type="compositionally biased region" description="Basic and acidic residues" evidence="1">
    <location>
        <begin position="241"/>
        <end position="251"/>
    </location>
</feature>
<evidence type="ECO:0000256" key="1">
    <source>
        <dbReference type="SAM" id="MobiDB-lite"/>
    </source>
</evidence>
<feature type="region of interest" description="Disordered" evidence="1">
    <location>
        <begin position="232"/>
        <end position="347"/>
    </location>
</feature>